<comment type="subunit">
    <text evidence="2">Heterodimer of HisH and HisF.</text>
</comment>
<dbReference type="Proteomes" id="UP001190700">
    <property type="component" value="Unassembled WGS sequence"/>
</dbReference>
<evidence type="ECO:0000256" key="7">
    <source>
        <dbReference type="ARBA" id="ARBA00023239"/>
    </source>
</evidence>
<dbReference type="GO" id="GO:0004359">
    <property type="term" value="F:glutaminase activity"/>
    <property type="evidence" value="ECO:0007669"/>
    <property type="project" value="UniProtKB-EC"/>
</dbReference>
<evidence type="ECO:0000259" key="11">
    <source>
        <dbReference type="Pfam" id="PF00117"/>
    </source>
</evidence>
<dbReference type="CDD" id="cd01748">
    <property type="entry name" value="GATase1_IGP_Synthase"/>
    <property type="match status" value="1"/>
</dbReference>
<comment type="pathway">
    <text evidence="1">Amino-acid biosynthesis; L-histidine biosynthesis; L-histidine from 5-phospho-alpha-D-ribose 1-diphosphate: step 5/9.</text>
</comment>
<dbReference type="InterPro" id="IPR029062">
    <property type="entry name" value="Class_I_gatase-like"/>
</dbReference>
<dbReference type="PANTHER" id="PTHR42701">
    <property type="entry name" value="IMIDAZOLE GLYCEROL PHOSPHATE SYNTHASE SUBUNIT HISH"/>
    <property type="match status" value="1"/>
</dbReference>
<evidence type="ECO:0000256" key="6">
    <source>
        <dbReference type="ARBA" id="ARBA00023102"/>
    </source>
</evidence>
<protein>
    <recommendedName>
        <fullName evidence="11">Glutamine amidotransferase domain-containing protein</fullName>
    </recommendedName>
</protein>
<evidence type="ECO:0000256" key="9">
    <source>
        <dbReference type="ARBA" id="ARBA00049534"/>
    </source>
</evidence>
<feature type="active site" description="Nucleophile" evidence="10">
    <location>
        <position position="91"/>
    </location>
</feature>
<evidence type="ECO:0000313" key="12">
    <source>
        <dbReference type="EMBL" id="KAK3246846.1"/>
    </source>
</evidence>
<keyword evidence="13" id="KW-1185">Reference proteome</keyword>
<dbReference type="HAMAP" id="MF_00278">
    <property type="entry name" value="HisH"/>
    <property type="match status" value="1"/>
</dbReference>
<evidence type="ECO:0000256" key="10">
    <source>
        <dbReference type="PIRSR" id="PIRSR000495-1"/>
    </source>
</evidence>
<dbReference type="NCBIfam" id="TIGR01855">
    <property type="entry name" value="IMP_synth_hisH"/>
    <property type="match status" value="1"/>
</dbReference>
<dbReference type="Pfam" id="PF00117">
    <property type="entry name" value="GATase"/>
    <property type="match status" value="1"/>
</dbReference>
<feature type="active site" evidence="10">
    <location>
        <position position="196"/>
    </location>
</feature>
<feature type="domain" description="Glutamine amidotransferase" evidence="11">
    <location>
        <begin position="16"/>
        <end position="203"/>
    </location>
</feature>
<evidence type="ECO:0000256" key="5">
    <source>
        <dbReference type="ARBA" id="ARBA00022962"/>
    </source>
</evidence>
<name>A0AAE0EZS6_9CHLO</name>
<dbReference type="PIRSF" id="PIRSF000495">
    <property type="entry name" value="Amidotransf_hisH"/>
    <property type="match status" value="1"/>
</dbReference>
<dbReference type="PROSITE" id="PS51273">
    <property type="entry name" value="GATASE_TYPE_1"/>
    <property type="match status" value="1"/>
</dbReference>
<keyword evidence="4" id="KW-0378">Hydrolase</keyword>
<organism evidence="12 13">
    <name type="scientific">Cymbomonas tetramitiformis</name>
    <dbReference type="NCBI Taxonomy" id="36881"/>
    <lineage>
        <taxon>Eukaryota</taxon>
        <taxon>Viridiplantae</taxon>
        <taxon>Chlorophyta</taxon>
        <taxon>Pyramimonadophyceae</taxon>
        <taxon>Pyramimonadales</taxon>
        <taxon>Pyramimonadaceae</taxon>
        <taxon>Cymbomonas</taxon>
    </lineage>
</organism>
<evidence type="ECO:0000256" key="2">
    <source>
        <dbReference type="ARBA" id="ARBA00011152"/>
    </source>
</evidence>
<keyword evidence="5" id="KW-0315">Glutamine amidotransferase</keyword>
<feature type="active site" evidence="10">
    <location>
        <position position="198"/>
    </location>
</feature>
<comment type="catalytic activity">
    <reaction evidence="9">
        <text>L-glutamine + H2O = L-glutamate + NH4(+)</text>
        <dbReference type="Rhea" id="RHEA:15889"/>
        <dbReference type="ChEBI" id="CHEBI:15377"/>
        <dbReference type="ChEBI" id="CHEBI:28938"/>
        <dbReference type="ChEBI" id="CHEBI:29985"/>
        <dbReference type="ChEBI" id="CHEBI:58359"/>
        <dbReference type="EC" id="3.5.1.2"/>
    </reaction>
</comment>
<dbReference type="FunFam" id="3.40.50.880:FF:000036">
    <property type="entry name" value="Imidazole glycerol phosphate synthase hisHF"/>
    <property type="match status" value="1"/>
</dbReference>
<dbReference type="InterPro" id="IPR017926">
    <property type="entry name" value="GATASE"/>
</dbReference>
<evidence type="ECO:0000313" key="13">
    <source>
        <dbReference type="Proteomes" id="UP001190700"/>
    </source>
</evidence>
<keyword evidence="6" id="KW-0368">Histidine biosynthesis</keyword>
<dbReference type="AlphaFoldDB" id="A0AAE0EZS6"/>
<evidence type="ECO:0000256" key="8">
    <source>
        <dbReference type="ARBA" id="ARBA00047838"/>
    </source>
</evidence>
<dbReference type="InterPro" id="IPR010139">
    <property type="entry name" value="Imidazole-glycPsynth_HisH"/>
</dbReference>
<keyword evidence="3" id="KW-0028">Amino-acid biosynthesis</keyword>
<dbReference type="EMBL" id="LGRX02029421">
    <property type="protein sequence ID" value="KAK3246846.1"/>
    <property type="molecule type" value="Genomic_DNA"/>
</dbReference>
<dbReference type="GO" id="GO:0000105">
    <property type="term" value="P:L-histidine biosynthetic process"/>
    <property type="evidence" value="ECO:0007669"/>
    <property type="project" value="UniProtKB-KW"/>
</dbReference>
<evidence type="ECO:0000256" key="3">
    <source>
        <dbReference type="ARBA" id="ARBA00022605"/>
    </source>
</evidence>
<accession>A0AAE0EZS6</accession>
<dbReference type="GO" id="GO:0016829">
    <property type="term" value="F:lyase activity"/>
    <property type="evidence" value="ECO:0007669"/>
    <property type="project" value="UniProtKB-KW"/>
</dbReference>
<comment type="catalytic activity">
    <reaction evidence="8">
        <text>5-[(5-phospho-1-deoxy-D-ribulos-1-ylimino)methylamino]-1-(5-phospho-beta-D-ribosyl)imidazole-4-carboxamide + L-glutamine = D-erythro-1-(imidazol-4-yl)glycerol 3-phosphate + 5-amino-1-(5-phospho-beta-D-ribosyl)imidazole-4-carboxamide + L-glutamate + H(+)</text>
        <dbReference type="Rhea" id="RHEA:24793"/>
        <dbReference type="ChEBI" id="CHEBI:15378"/>
        <dbReference type="ChEBI" id="CHEBI:29985"/>
        <dbReference type="ChEBI" id="CHEBI:58278"/>
        <dbReference type="ChEBI" id="CHEBI:58359"/>
        <dbReference type="ChEBI" id="CHEBI:58475"/>
        <dbReference type="ChEBI" id="CHEBI:58525"/>
        <dbReference type="EC" id="4.3.2.10"/>
    </reaction>
</comment>
<dbReference type="PANTHER" id="PTHR42701:SF1">
    <property type="entry name" value="IMIDAZOLE GLYCEROL PHOSPHATE SYNTHASE SUBUNIT HISH"/>
    <property type="match status" value="1"/>
</dbReference>
<dbReference type="PROSITE" id="PS51274">
    <property type="entry name" value="GATASE_COBBQ"/>
    <property type="match status" value="1"/>
</dbReference>
<gene>
    <name evidence="12" type="ORF">CYMTET_43634</name>
</gene>
<sequence length="238" mass="25847">MSRSGITTSENREVTLLDYGVGNVRSVRNAIKYLGFEVREVTKPEDILTAKRLIFPGVGSYGAAMDILKRKDFVDPLKEYLAEGKPFLGICLGLQLLFEGSEESSGVEGLGVVPGMVTAFDPSQGLVVPHMGWNGLEQRKPSAALGCVEDKRVYFVHSFRALETEKNSEWVLSTTDYGGEFVSSIQKGQVTAMQFHPEKSGAVGLELFKSFLEGHEKVPEATSLAVGALPTVAPLCLM</sequence>
<keyword evidence="7" id="KW-0456">Lyase</keyword>
<evidence type="ECO:0000256" key="4">
    <source>
        <dbReference type="ARBA" id="ARBA00022801"/>
    </source>
</evidence>
<dbReference type="SUPFAM" id="SSF52317">
    <property type="entry name" value="Class I glutamine amidotransferase-like"/>
    <property type="match status" value="1"/>
</dbReference>
<dbReference type="Gene3D" id="3.40.50.880">
    <property type="match status" value="1"/>
</dbReference>
<proteinExistence type="inferred from homology"/>
<dbReference type="GO" id="GO:0000107">
    <property type="term" value="F:imidazoleglycerol-phosphate synthase activity"/>
    <property type="evidence" value="ECO:0007669"/>
    <property type="project" value="TreeGrafter"/>
</dbReference>
<reference evidence="12 13" key="1">
    <citation type="journal article" date="2015" name="Genome Biol. Evol.">
        <title>Comparative Genomics of a Bacterivorous Green Alga Reveals Evolutionary Causalities and Consequences of Phago-Mixotrophic Mode of Nutrition.</title>
        <authorList>
            <person name="Burns J.A."/>
            <person name="Paasch A."/>
            <person name="Narechania A."/>
            <person name="Kim E."/>
        </authorList>
    </citation>
    <scope>NUCLEOTIDE SEQUENCE [LARGE SCALE GENOMIC DNA]</scope>
    <source>
        <strain evidence="12 13">PLY_AMNH</strain>
    </source>
</reference>
<comment type="caution">
    <text evidence="12">The sequence shown here is derived from an EMBL/GenBank/DDBJ whole genome shotgun (WGS) entry which is preliminary data.</text>
</comment>
<evidence type="ECO:0000256" key="1">
    <source>
        <dbReference type="ARBA" id="ARBA00005091"/>
    </source>
</evidence>